<keyword evidence="2" id="KW-1003">Cell membrane</keyword>
<feature type="transmembrane region" description="Helical" evidence="6">
    <location>
        <begin position="6"/>
        <end position="24"/>
    </location>
</feature>
<dbReference type="Proteomes" id="UP000051802">
    <property type="component" value="Unassembled WGS sequence"/>
</dbReference>
<dbReference type="PANTHER" id="PTHR35007">
    <property type="entry name" value="INTEGRAL MEMBRANE PROTEIN-RELATED"/>
    <property type="match status" value="1"/>
</dbReference>
<evidence type="ECO:0000256" key="3">
    <source>
        <dbReference type="ARBA" id="ARBA00022692"/>
    </source>
</evidence>
<keyword evidence="3 6" id="KW-0812">Transmembrane</keyword>
<comment type="subcellular location">
    <subcellularLocation>
        <location evidence="1">Cell membrane</location>
        <topology evidence="1">Multi-pass membrane protein</topology>
    </subcellularLocation>
</comment>
<dbReference type="InterPro" id="IPR018076">
    <property type="entry name" value="T2SS_GspF_dom"/>
</dbReference>
<evidence type="ECO:0000256" key="4">
    <source>
        <dbReference type="ARBA" id="ARBA00022989"/>
    </source>
</evidence>
<evidence type="ECO:0000256" key="1">
    <source>
        <dbReference type="ARBA" id="ARBA00004651"/>
    </source>
</evidence>
<evidence type="ECO:0000259" key="7">
    <source>
        <dbReference type="Pfam" id="PF00482"/>
    </source>
</evidence>
<dbReference type="EMBL" id="LLXU01000137">
    <property type="protein sequence ID" value="KRG37327.1"/>
    <property type="molecule type" value="Genomic_DNA"/>
</dbReference>
<dbReference type="OrthoDB" id="5952202at2"/>
<gene>
    <name evidence="8" type="ORF">ARC20_16750</name>
</gene>
<evidence type="ECO:0000313" key="8">
    <source>
        <dbReference type="EMBL" id="KRG37327.1"/>
    </source>
</evidence>
<dbReference type="Gene3D" id="1.20.81.30">
    <property type="entry name" value="Type II secretion system (T2SS), domain F"/>
    <property type="match status" value="1"/>
</dbReference>
<keyword evidence="9" id="KW-1185">Reference proteome</keyword>
<reference evidence="8 9" key="1">
    <citation type="submission" date="2015-10" db="EMBL/GenBank/DDBJ databases">
        <title>Genome sequencing and analysis of members of genus Stenotrophomonas.</title>
        <authorList>
            <person name="Patil P.P."/>
            <person name="Midha S."/>
            <person name="Patil P.B."/>
        </authorList>
    </citation>
    <scope>NUCLEOTIDE SEQUENCE [LARGE SCALE GENOMIC DNA]</scope>
    <source>
        <strain evidence="8 9">JCM 16536</strain>
    </source>
</reference>
<dbReference type="AlphaFoldDB" id="A0A0Q9ZWU6"/>
<dbReference type="STRING" id="676599.ARC20_16750"/>
<evidence type="ECO:0000256" key="6">
    <source>
        <dbReference type="SAM" id="Phobius"/>
    </source>
</evidence>
<feature type="transmembrane region" description="Helical" evidence="6">
    <location>
        <begin position="100"/>
        <end position="122"/>
    </location>
</feature>
<keyword evidence="4 6" id="KW-1133">Transmembrane helix</keyword>
<evidence type="ECO:0000256" key="2">
    <source>
        <dbReference type="ARBA" id="ARBA00022475"/>
    </source>
</evidence>
<comment type="caution">
    <text evidence="8">The sequence shown here is derived from an EMBL/GenBank/DDBJ whole genome shotgun (WGS) entry which is preliminary data.</text>
</comment>
<evidence type="ECO:0000256" key="5">
    <source>
        <dbReference type="ARBA" id="ARBA00023136"/>
    </source>
</evidence>
<dbReference type="RefSeq" id="WP_057649363.1">
    <property type="nucleotide sequence ID" value="NZ_LLXU01000137.1"/>
</dbReference>
<feature type="transmembrane region" description="Helical" evidence="6">
    <location>
        <begin position="273"/>
        <end position="302"/>
    </location>
</feature>
<dbReference type="InterPro" id="IPR042094">
    <property type="entry name" value="T2SS_GspF_sf"/>
</dbReference>
<name>A0A0Q9ZWU6_9GAMM</name>
<keyword evidence="5 6" id="KW-0472">Membrane</keyword>
<feature type="domain" description="Type II secretion system protein GspF" evidence="7">
    <location>
        <begin position="166"/>
        <end position="293"/>
    </location>
</feature>
<dbReference type="GO" id="GO:0005886">
    <property type="term" value="C:plasma membrane"/>
    <property type="evidence" value="ECO:0007669"/>
    <property type="project" value="UniProtKB-SubCell"/>
</dbReference>
<accession>A0A0Q9ZWU6</accession>
<dbReference type="Pfam" id="PF00482">
    <property type="entry name" value="T2SSF"/>
    <property type="match status" value="1"/>
</dbReference>
<proteinExistence type="predicted"/>
<dbReference type="PANTHER" id="PTHR35007:SF2">
    <property type="entry name" value="PILUS ASSEMBLE PROTEIN"/>
    <property type="match status" value="1"/>
</dbReference>
<sequence length="310" mass="33873">MHLLIAAALGLFALAVLVFAYGLLARDRGSERAEAALRTALQDKAAPAAAPATPRSQSLLEQLATLGRQLEGSRLQGWLLAAEDRLLLEQINWNNRSGTAIFLSLRVLLALLVPVLVLAIVQPTGTRALAALLFGLAAGLLLPKLLLRIWAQRLRKRAHDELPMLIDLLRLLQSVGFSIDQSLQMLGDKLHTAIPLLGRELQEANTAYIHGRSRAQSLRRIGESFGDEDLRSLVQMIVQVHQHGGAIQEPLRQFSARLRESRRMKLKDKVGKLSVKMTVVMMVTLLPALMVVLSGPAILALAGAMKRMGS</sequence>
<evidence type="ECO:0000313" key="9">
    <source>
        <dbReference type="Proteomes" id="UP000051802"/>
    </source>
</evidence>
<organism evidence="8 9">
    <name type="scientific">Stenotrophomonas panacihumi</name>
    <dbReference type="NCBI Taxonomy" id="676599"/>
    <lineage>
        <taxon>Bacteria</taxon>
        <taxon>Pseudomonadati</taxon>
        <taxon>Pseudomonadota</taxon>
        <taxon>Gammaproteobacteria</taxon>
        <taxon>Lysobacterales</taxon>
        <taxon>Lysobacteraceae</taxon>
        <taxon>Stenotrophomonas</taxon>
    </lineage>
</organism>
<feature type="transmembrane region" description="Helical" evidence="6">
    <location>
        <begin position="128"/>
        <end position="147"/>
    </location>
</feature>
<protein>
    <submittedName>
        <fullName evidence="8">Transmembrane type II secretion protein</fullName>
    </submittedName>
</protein>